<dbReference type="GO" id="GO:0016798">
    <property type="term" value="F:hydrolase activity, acting on glycosyl bonds"/>
    <property type="evidence" value="ECO:0007669"/>
    <property type="project" value="UniProtKB-KW"/>
</dbReference>
<dbReference type="InterPro" id="IPR013780">
    <property type="entry name" value="Glyco_hydro_b"/>
</dbReference>
<protein>
    <submittedName>
        <fullName evidence="10">Glycoside hydrolase 97</fullName>
    </submittedName>
</protein>
<dbReference type="OrthoDB" id="57532at2"/>
<evidence type="ECO:0000259" key="9">
    <source>
        <dbReference type="Pfam" id="PF14509"/>
    </source>
</evidence>
<dbReference type="InterPro" id="IPR029483">
    <property type="entry name" value="GH97_C"/>
</dbReference>
<dbReference type="InterPro" id="IPR019563">
    <property type="entry name" value="GH97_catalytic"/>
</dbReference>
<dbReference type="STRING" id="926556.Echvi_2671"/>
<evidence type="ECO:0000256" key="6">
    <source>
        <dbReference type="SAM" id="SignalP"/>
    </source>
</evidence>
<dbReference type="AlphaFoldDB" id="L0G1N4"/>
<dbReference type="KEGG" id="evi:Echvi_2671"/>
<dbReference type="Pfam" id="PF14508">
    <property type="entry name" value="GH97_N"/>
    <property type="match status" value="1"/>
</dbReference>
<evidence type="ECO:0000256" key="1">
    <source>
        <dbReference type="ARBA" id="ARBA00001913"/>
    </source>
</evidence>
<dbReference type="InterPro" id="IPR029486">
    <property type="entry name" value="GH97_N"/>
</dbReference>
<dbReference type="PANTHER" id="PTHR35803">
    <property type="entry name" value="GLUCAN 1,4-ALPHA-GLUCOSIDASE SUSB-RELATED"/>
    <property type="match status" value="1"/>
</dbReference>
<dbReference type="Gene3D" id="3.20.20.70">
    <property type="entry name" value="Aldolase class I"/>
    <property type="match status" value="1"/>
</dbReference>
<feature type="chain" id="PRO_5003942219" evidence="6">
    <location>
        <begin position="24"/>
        <end position="649"/>
    </location>
</feature>
<evidence type="ECO:0000313" key="11">
    <source>
        <dbReference type="Proteomes" id="UP000010796"/>
    </source>
</evidence>
<dbReference type="InterPro" id="IPR013785">
    <property type="entry name" value="Aldolase_TIM"/>
</dbReference>
<reference evidence="11" key="1">
    <citation type="submission" date="2012-02" db="EMBL/GenBank/DDBJ databases">
        <title>The complete genome of Echinicola vietnamensis DSM 17526.</title>
        <authorList>
            <person name="Lucas S."/>
            <person name="Copeland A."/>
            <person name="Lapidus A."/>
            <person name="Glavina del Rio T."/>
            <person name="Dalin E."/>
            <person name="Tice H."/>
            <person name="Bruce D."/>
            <person name="Goodwin L."/>
            <person name="Pitluck S."/>
            <person name="Peters L."/>
            <person name="Ovchinnikova G."/>
            <person name="Teshima H."/>
            <person name="Kyrpides N."/>
            <person name="Mavromatis K."/>
            <person name="Ivanova N."/>
            <person name="Brettin T."/>
            <person name="Detter J.C."/>
            <person name="Han C."/>
            <person name="Larimer F."/>
            <person name="Land M."/>
            <person name="Hauser L."/>
            <person name="Markowitz V."/>
            <person name="Cheng J.-F."/>
            <person name="Hugenholtz P."/>
            <person name="Woyke T."/>
            <person name="Wu D."/>
            <person name="Brambilla E."/>
            <person name="Klenk H.-P."/>
            <person name="Eisen J.A."/>
        </authorList>
    </citation>
    <scope>NUCLEOTIDE SEQUENCE [LARGE SCALE GENOMIC DNA]</scope>
    <source>
        <strain evidence="11">DSM 17526 / LMG 23754 / KMM 6221</strain>
    </source>
</reference>
<dbReference type="GO" id="GO:0030246">
    <property type="term" value="F:carbohydrate binding"/>
    <property type="evidence" value="ECO:0007669"/>
    <property type="project" value="InterPro"/>
</dbReference>
<accession>L0G1N4</accession>
<feature type="domain" description="Glycosyl-hydrolase 97 catalytic" evidence="7">
    <location>
        <begin position="304"/>
        <end position="461"/>
    </location>
</feature>
<evidence type="ECO:0000256" key="2">
    <source>
        <dbReference type="ARBA" id="ARBA00011245"/>
    </source>
</evidence>
<dbReference type="eggNOG" id="COG3589">
    <property type="taxonomic scope" value="Bacteria"/>
</dbReference>
<dbReference type="SUPFAM" id="SSF51445">
    <property type="entry name" value="(Trans)glycosidases"/>
    <property type="match status" value="1"/>
</dbReference>
<feature type="signal peptide" evidence="6">
    <location>
        <begin position="1"/>
        <end position="23"/>
    </location>
</feature>
<dbReference type="Pfam" id="PF14509">
    <property type="entry name" value="GH97_C"/>
    <property type="match status" value="1"/>
</dbReference>
<dbReference type="InterPro" id="IPR014718">
    <property type="entry name" value="GH-type_carb-bd"/>
</dbReference>
<dbReference type="Pfam" id="PF10566">
    <property type="entry name" value="Glyco_hydro_97"/>
    <property type="match status" value="1"/>
</dbReference>
<keyword evidence="3 10" id="KW-0378">Hydrolase</keyword>
<evidence type="ECO:0000256" key="3">
    <source>
        <dbReference type="ARBA" id="ARBA00022801"/>
    </source>
</evidence>
<dbReference type="RefSeq" id="WP_015266464.1">
    <property type="nucleotide sequence ID" value="NC_019904.1"/>
</dbReference>
<gene>
    <name evidence="10" type="ordered locus">Echvi_2671</name>
</gene>
<feature type="domain" description="Glycosyl-hydrolase 97 C-terminal oligomerisation" evidence="9">
    <location>
        <begin position="560"/>
        <end position="647"/>
    </location>
</feature>
<evidence type="ECO:0000256" key="5">
    <source>
        <dbReference type="ARBA" id="ARBA00023295"/>
    </source>
</evidence>
<organism evidence="10 11">
    <name type="scientific">Echinicola vietnamensis (strain DSM 17526 / LMG 23754 / KMM 6221)</name>
    <dbReference type="NCBI Taxonomy" id="926556"/>
    <lineage>
        <taxon>Bacteria</taxon>
        <taxon>Pseudomonadati</taxon>
        <taxon>Bacteroidota</taxon>
        <taxon>Cytophagia</taxon>
        <taxon>Cytophagales</taxon>
        <taxon>Cyclobacteriaceae</taxon>
        <taxon>Echinicola</taxon>
    </lineage>
</organism>
<dbReference type="HOGENOM" id="CLU_011166_1_1_10"/>
<dbReference type="EMBL" id="CP003346">
    <property type="protein sequence ID" value="AGA78911.1"/>
    <property type="molecule type" value="Genomic_DNA"/>
</dbReference>
<evidence type="ECO:0000259" key="7">
    <source>
        <dbReference type="Pfam" id="PF10566"/>
    </source>
</evidence>
<dbReference type="Proteomes" id="UP000010796">
    <property type="component" value="Chromosome"/>
</dbReference>
<dbReference type="Gene3D" id="2.60.40.1180">
    <property type="entry name" value="Golgi alpha-mannosidase II"/>
    <property type="match status" value="1"/>
</dbReference>
<keyword evidence="6" id="KW-0732">Signal</keyword>
<dbReference type="PANTHER" id="PTHR35803:SF2">
    <property type="entry name" value="RETAINING ALPHA-GALACTOSIDASE"/>
    <property type="match status" value="1"/>
</dbReference>
<evidence type="ECO:0000256" key="4">
    <source>
        <dbReference type="ARBA" id="ARBA00022837"/>
    </source>
</evidence>
<dbReference type="InterPro" id="IPR052720">
    <property type="entry name" value="Glycosyl_hydrolase_97"/>
</dbReference>
<comment type="subunit">
    <text evidence="2">Monomer.</text>
</comment>
<keyword evidence="5" id="KW-0326">Glycosidase</keyword>
<dbReference type="Gene3D" id="2.70.98.10">
    <property type="match status" value="1"/>
</dbReference>
<dbReference type="PATRIC" id="fig|926556.3.peg.2824"/>
<keyword evidence="4" id="KW-0106">Calcium</keyword>
<sequence>MKTVNYSLFTVFLILLFTVDASAQDSRKVSSPDGKLVFVVETVEGKWHYDVLYDDKPMLEHSPLGLKTNEGDFTSSLSFVAAFMDVITTQYKQEKIKTASVKYEANTLDYTIKNEEGKQMVLRVQVSDHDIAFRYELPKWGDTRATVVEKEYTGFRFPAESSAFLSSMMRPMTGFARTAPSYESGYVTDADLKSTTAEYGYVFPGLFKIGENGWVLLSETGVGSNYNGAHLSSFTDGIYTMEYPQMEQNNGFGSTGAQIGLPGHTPWRTLTVGKSLKPIVETTIPFDVVEPLYEPSTAYQYGKGTWSWIVWQDNSMNYEDQVKYIDLAAAMDFEYILIDAWWDERIGYEKMEELIQYANSKEVNVFLWYNSNGSANDAFQTPLNKMNTSVARKEEMKWLKEVGVKGLKVDFFGGDKQETMRLYEDILVDANDHGLMVIFHGTTLPRGWERMYPNFVGSEAVLASEMLIFSQDVREKEAYYASLHPFIRNSVGSMEFGGVLLNKFLNKGNERGQERLTTDVFQLATGVLFQNPVQMFGLTPNNLTDVPEFELEFIRELPTTWDETVFIDGYPGKYSVLARRNGKRWYVAGVNAENAPKTLRIALPMLQGQQVSLYNDGDKRQPTHQTVEVGENGELTVTVQPGGGFVITN</sequence>
<comment type="cofactor">
    <cofactor evidence="1">
        <name>Ca(2+)</name>
        <dbReference type="ChEBI" id="CHEBI:29108"/>
    </cofactor>
</comment>
<evidence type="ECO:0000259" key="8">
    <source>
        <dbReference type="Pfam" id="PF14508"/>
    </source>
</evidence>
<feature type="domain" description="Glycosyl-hydrolase 97 N-terminal" evidence="8">
    <location>
        <begin position="29"/>
        <end position="291"/>
    </location>
</feature>
<evidence type="ECO:0000313" key="10">
    <source>
        <dbReference type="EMBL" id="AGA78911.1"/>
    </source>
</evidence>
<name>L0G1N4_ECHVK</name>
<keyword evidence="11" id="KW-1185">Reference proteome</keyword>
<dbReference type="InterPro" id="IPR017853">
    <property type="entry name" value="GH"/>
</dbReference>
<proteinExistence type="predicted"/>